<dbReference type="InterPro" id="IPR001381">
    <property type="entry name" value="DHquinase_I"/>
</dbReference>
<reference evidence="4" key="1">
    <citation type="submission" date="2021-01" db="EMBL/GenBank/DDBJ databases">
        <authorList>
            <person name="Corre E."/>
            <person name="Pelletier E."/>
            <person name="Niang G."/>
            <person name="Scheremetjew M."/>
            <person name="Finn R."/>
            <person name="Kale V."/>
            <person name="Holt S."/>
            <person name="Cochrane G."/>
            <person name="Meng A."/>
            <person name="Brown T."/>
            <person name="Cohen L."/>
        </authorList>
    </citation>
    <scope>NUCLEOTIDE SEQUENCE</scope>
    <source>
        <strain evidence="4">GSO104</strain>
    </source>
</reference>
<feature type="chain" id="PRO_5031142274" description="Shikimate dehydrogenase (NADP(+))" evidence="1">
    <location>
        <begin position="25"/>
        <end position="859"/>
    </location>
</feature>
<feature type="signal peptide" evidence="1">
    <location>
        <begin position="1"/>
        <end position="24"/>
    </location>
</feature>
<keyword evidence="1" id="KW-0732">Signal</keyword>
<dbReference type="PROSITE" id="PS51257">
    <property type="entry name" value="PROKAR_LIPOPROTEIN"/>
    <property type="match status" value="1"/>
</dbReference>
<dbReference type="CDD" id="cd00502">
    <property type="entry name" value="DHQase_I"/>
    <property type="match status" value="1"/>
</dbReference>
<dbReference type="Gene3D" id="3.20.20.70">
    <property type="entry name" value="Aldolase class I"/>
    <property type="match status" value="1"/>
</dbReference>
<dbReference type="AlphaFoldDB" id="A0A7S4QLF1"/>
<dbReference type="Pfam" id="PF08501">
    <property type="entry name" value="Shikimate_dh_N"/>
    <property type="match status" value="1"/>
</dbReference>
<dbReference type="PANTHER" id="PTHR21089:SF1">
    <property type="entry name" value="BIFUNCTIONAL 3-DEHYDROQUINATE DEHYDRATASE_SHIKIMATE DEHYDROGENASE, CHLOROPLASTIC"/>
    <property type="match status" value="1"/>
</dbReference>
<dbReference type="SUPFAM" id="SSF51569">
    <property type="entry name" value="Aldolase"/>
    <property type="match status" value="1"/>
</dbReference>
<proteinExistence type="predicted"/>
<dbReference type="GO" id="GO:0019632">
    <property type="term" value="P:shikimate metabolic process"/>
    <property type="evidence" value="ECO:0007669"/>
    <property type="project" value="TreeGrafter"/>
</dbReference>
<dbReference type="GO" id="GO:0004764">
    <property type="term" value="F:shikimate 3-dehydrogenase (NADP+) activity"/>
    <property type="evidence" value="ECO:0007669"/>
    <property type="project" value="InterPro"/>
</dbReference>
<dbReference type="Pfam" id="PF01487">
    <property type="entry name" value="DHquinase_I"/>
    <property type="match status" value="1"/>
</dbReference>
<dbReference type="InterPro" id="IPR046346">
    <property type="entry name" value="Aminoacid_DH-like_N_sf"/>
</dbReference>
<evidence type="ECO:0000259" key="2">
    <source>
        <dbReference type="Pfam" id="PF08501"/>
    </source>
</evidence>
<evidence type="ECO:0000313" key="4">
    <source>
        <dbReference type="EMBL" id="CAE4587136.1"/>
    </source>
</evidence>
<evidence type="ECO:0000259" key="3">
    <source>
        <dbReference type="Pfam" id="PF18317"/>
    </source>
</evidence>
<dbReference type="InterPro" id="IPR022893">
    <property type="entry name" value="Shikimate_DH_fam"/>
</dbReference>
<dbReference type="Gene3D" id="3.40.50.10860">
    <property type="entry name" value="Leucine Dehydrogenase, chain A, domain 1"/>
    <property type="match status" value="1"/>
</dbReference>
<dbReference type="InterPro" id="IPR041121">
    <property type="entry name" value="SDH_C"/>
</dbReference>
<dbReference type="Pfam" id="PF18317">
    <property type="entry name" value="SDH_C"/>
    <property type="match status" value="1"/>
</dbReference>
<dbReference type="InterPro" id="IPR036291">
    <property type="entry name" value="NAD(P)-bd_dom_sf"/>
</dbReference>
<dbReference type="SUPFAM" id="SSF53223">
    <property type="entry name" value="Aminoacid dehydrogenase-like, N-terminal domain"/>
    <property type="match status" value="1"/>
</dbReference>
<feature type="domain" description="SDH C-terminal" evidence="3">
    <location>
        <begin position="819"/>
        <end position="849"/>
    </location>
</feature>
<evidence type="ECO:0008006" key="5">
    <source>
        <dbReference type="Google" id="ProtNLM"/>
    </source>
</evidence>
<dbReference type="EMBL" id="HBNS01005525">
    <property type="protein sequence ID" value="CAE4587136.1"/>
    <property type="molecule type" value="Transcribed_RNA"/>
</dbReference>
<protein>
    <recommendedName>
        <fullName evidence="5">Shikimate dehydrogenase (NADP(+))</fullName>
    </recommendedName>
</protein>
<feature type="domain" description="Shikimate dehydrogenase substrate binding N-terminal" evidence="2">
    <location>
        <begin position="561"/>
        <end position="643"/>
    </location>
</feature>
<dbReference type="GO" id="GO:0009423">
    <property type="term" value="P:chorismate biosynthetic process"/>
    <property type="evidence" value="ECO:0007669"/>
    <property type="project" value="TreeGrafter"/>
</dbReference>
<gene>
    <name evidence="4" type="ORF">DBRI00130_LOCUS4498</name>
</gene>
<dbReference type="Gene3D" id="3.40.50.720">
    <property type="entry name" value="NAD(P)-binding Rossmann-like Domain"/>
    <property type="match status" value="1"/>
</dbReference>
<evidence type="ECO:0000256" key="1">
    <source>
        <dbReference type="SAM" id="SignalP"/>
    </source>
</evidence>
<dbReference type="InterPro" id="IPR013708">
    <property type="entry name" value="Shikimate_DH-bd_N"/>
</dbReference>
<dbReference type="GO" id="GO:0003855">
    <property type="term" value="F:3-dehydroquinate dehydratase activity"/>
    <property type="evidence" value="ECO:0007669"/>
    <property type="project" value="InterPro"/>
</dbReference>
<dbReference type="SUPFAM" id="SSF51735">
    <property type="entry name" value="NAD(P)-binding Rossmann-fold domains"/>
    <property type="match status" value="1"/>
</dbReference>
<sequence length="859" mass="94962">MTKTRVSMNYALLQILLVLSSCSSYSLPSSPSSMFGIRSKLIGTSTAIYMSTETETSAAQQQQQIIQTKKTPLPSGLTKETRIGKFEAGHYNKPVVLLGCSGQEHEISKLASSLLPKLDQDANVIELVKKNSIASLEEVEQLLSKHTLNNAVLTLDFNLYEGDDSDEDATAQMTKLANYIHQDLGLLCIYINVHPDHANMSAQGAAKKNALEQDVFIKNTDYEMCIKDEAIKLLQDNSSEEECTNTQSWSDAEWELTRLVSRATLPPPVPGSTEPNINTAHLTMGPHTFFLSLSFPKIEQVKPYLPAMCEDVDAMEFRTDLLDCAKQPTTDRFEILYSHQWLRANCRSHAKRVPVLPMMLSGHVLEDVMPVVYTVRTLHQAGTWPDDEQGIQEMFDLLHLGLRSGVEVLDVESAWDEQRTVEFMDTVEDRYNSQILGSHHVVPHEVSMEEAVGIFTQCQLKSRSHGAKVVLSIEDSSKDSMCHDAGVISSSVARSKHEPIVPNVSLILGEKGQYSRILNTCFTPVTHESLPFVAAPGQLTASEIMTTRILMGLCPPKNYAILGHNIAYSVSPQMHNAAFKTTSLPHVYSRLDVEDVEEIISGEFWNDERFGGLSVTIPHKQNIMPHLDILSDAAKEIGSVNTVIVKDEVIEEVDDELTRVLYGDNTDWIGIHKPISRRMGSSSVEGENKDGQQQRGCALILGGGGTARAAAYAAAKLGLDRIYYNRTPSKAEELANTFGGDVASDLEDGLGSLLDEKNGEIKVVISTLPAAAEFELPAWMLDGSSSRSTKPIIFDVNYKPYNTKLLLQAEKAGCAVVRGSEMLWEQGVSQFELWTGRTAPYKVMKDVVLENCLPKEEDH</sequence>
<dbReference type="InterPro" id="IPR013785">
    <property type="entry name" value="Aldolase_TIM"/>
</dbReference>
<dbReference type="PANTHER" id="PTHR21089">
    <property type="entry name" value="SHIKIMATE DEHYDROGENASE"/>
    <property type="match status" value="1"/>
</dbReference>
<name>A0A7S4QLF1_9STRA</name>
<organism evidence="4">
    <name type="scientific">Ditylum brightwellii</name>
    <dbReference type="NCBI Taxonomy" id="49249"/>
    <lineage>
        <taxon>Eukaryota</taxon>
        <taxon>Sar</taxon>
        <taxon>Stramenopiles</taxon>
        <taxon>Ochrophyta</taxon>
        <taxon>Bacillariophyta</taxon>
        <taxon>Mediophyceae</taxon>
        <taxon>Lithodesmiophycidae</taxon>
        <taxon>Lithodesmiales</taxon>
        <taxon>Lithodesmiaceae</taxon>
        <taxon>Ditylum</taxon>
    </lineage>
</organism>
<accession>A0A7S4QLF1</accession>